<sequence length="397" mass="41619">MQSRTEDAQRLLVYINGTPYVASPVHPQDLGPLQQVFMPLSLQPPQQQQQQQDAMPANYILAAVPHNAGPAGVTLVPTTPPSRVMQQGALTSSQVFVLHPGQTLMPVHASVPRVADPDGGQPPSYRAVEPVGADALSGLCFAALPPSSLGAASTSGSSASATGPDTSLPSLPSTARQSGDQCLRRLSIHQRGAARLFVGQIHYDATEDDLYQIFTVYGHVLDVKIIRSGDTGAPAAAATTAATVGAVILRPDPCNVSTYLNPPLSGSGSYRIGSLSSSGLPPTAPPMLSTAVLTATTAPAVHPPTTPNSTGSNPTLSPQKANRRCSAFVTFSSMIEADTAISALHGWYVMGRDRPLQVTYCQATENISQFGFAHAVRLHKENTNNPMPLKSGTPTHR</sequence>
<dbReference type="InterPro" id="IPR000504">
    <property type="entry name" value="RRM_dom"/>
</dbReference>
<proteinExistence type="predicted"/>
<evidence type="ECO:0000313" key="6">
    <source>
        <dbReference type="EMBL" id="KPA81196.1"/>
    </source>
</evidence>
<gene>
    <name evidence="6" type="ORF">ABB37_04533</name>
</gene>
<dbReference type="SUPFAM" id="SSF54928">
    <property type="entry name" value="RNA-binding domain, RBD"/>
    <property type="match status" value="1"/>
</dbReference>
<dbReference type="Proteomes" id="UP000037923">
    <property type="component" value="Unassembled WGS sequence"/>
</dbReference>
<feature type="domain" description="RRM" evidence="5">
    <location>
        <begin position="194"/>
        <end position="363"/>
    </location>
</feature>
<protein>
    <submittedName>
        <fullName evidence="6">Putative RNA-binding protein</fullName>
    </submittedName>
</protein>
<evidence type="ECO:0000256" key="4">
    <source>
        <dbReference type="SAM" id="MobiDB-lite"/>
    </source>
</evidence>
<feature type="compositionally biased region" description="Low complexity" evidence="4">
    <location>
        <begin position="307"/>
        <end position="318"/>
    </location>
</feature>
<feature type="region of interest" description="Disordered" evidence="4">
    <location>
        <begin position="152"/>
        <end position="176"/>
    </location>
</feature>
<evidence type="ECO:0000256" key="2">
    <source>
        <dbReference type="ARBA" id="ARBA00022884"/>
    </source>
</evidence>
<comment type="caution">
    <text evidence="6">The sequence shown here is derived from an EMBL/GenBank/DDBJ whole genome shotgun (WGS) entry which is preliminary data.</text>
</comment>
<evidence type="ECO:0000256" key="3">
    <source>
        <dbReference type="PROSITE-ProRule" id="PRU00176"/>
    </source>
</evidence>
<dbReference type="InterPro" id="IPR012677">
    <property type="entry name" value="Nucleotide-bd_a/b_plait_sf"/>
</dbReference>
<dbReference type="SMART" id="SM00360">
    <property type="entry name" value="RRM"/>
    <property type="match status" value="1"/>
</dbReference>
<keyword evidence="7" id="KW-1185">Reference proteome</keyword>
<dbReference type="PANTHER" id="PTHR24012">
    <property type="entry name" value="RNA BINDING PROTEIN"/>
    <property type="match status" value="1"/>
</dbReference>
<keyword evidence="2 3" id="KW-0694">RNA-binding</keyword>
<dbReference type="OrthoDB" id="5382468at2759"/>
<evidence type="ECO:0000259" key="5">
    <source>
        <dbReference type="PROSITE" id="PS50102"/>
    </source>
</evidence>
<evidence type="ECO:0000256" key="1">
    <source>
        <dbReference type="ARBA" id="ARBA00022737"/>
    </source>
</evidence>
<dbReference type="InterPro" id="IPR035979">
    <property type="entry name" value="RBD_domain_sf"/>
</dbReference>
<dbReference type="Pfam" id="PF00076">
    <property type="entry name" value="RRM_1"/>
    <property type="match status" value="1"/>
</dbReference>
<organism evidence="6 7">
    <name type="scientific">Leptomonas pyrrhocoris</name>
    <name type="common">Firebug parasite</name>
    <dbReference type="NCBI Taxonomy" id="157538"/>
    <lineage>
        <taxon>Eukaryota</taxon>
        <taxon>Discoba</taxon>
        <taxon>Euglenozoa</taxon>
        <taxon>Kinetoplastea</taxon>
        <taxon>Metakinetoplastina</taxon>
        <taxon>Trypanosomatida</taxon>
        <taxon>Trypanosomatidae</taxon>
        <taxon>Leishmaniinae</taxon>
        <taxon>Leptomonas</taxon>
    </lineage>
</organism>
<accession>A0A0M9G360</accession>
<name>A0A0M9G360_LEPPY</name>
<dbReference type="VEuPathDB" id="TriTrypDB:LpyrH10_07_3400"/>
<dbReference type="Gene3D" id="3.30.70.330">
    <property type="match status" value="1"/>
</dbReference>
<keyword evidence="1" id="KW-0677">Repeat</keyword>
<feature type="compositionally biased region" description="Low complexity" evidence="4">
    <location>
        <begin position="152"/>
        <end position="167"/>
    </location>
</feature>
<dbReference type="AlphaFoldDB" id="A0A0M9G360"/>
<dbReference type="OMA" id="TYCQATE"/>
<evidence type="ECO:0000313" key="7">
    <source>
        <dbReference type="Proteomes" id="UP000037923"/>
    </source>
</evidence>
<dbReference type="GO" id="GO:0003723">
    <property type="term" value="F:RNA binding"/>
    <property type="evidence" value="ECO:0007669"/>
    <property type="project" value="UniProtKB-UniRule"/>
</dbReference>
<reference evidence="6 7" key="1">
    <citation type="submission" date="2015-07" db="EMBL/GenBank/DDBJ databases">
        <title>High-quality genome of monoxenous trypanosomatid Leptomonas pyrrhocoris.</title>
        <authorList>
            <person name="Flegontov P."/>
            <person name="Butenko A."/>
            <person name="Firsov S."/>
            <person name="Vlcek C."/>
            <person name="Logacheva M.D."/>
            <person name="Field M."/>
            <person name="Filatov D."/>
            <person name="Flegontova O."/>
            <person name="Gerasimov E."/>
            <person name="Jackson A.P."/>
            <person name="Kelly S."/>
            <person name="Opperdoes F."/>
            <person name="O'Reilly A."/>
            <person name="Votypka J."/>
            <person name="Yurchenko V."/>
            <person name="Lukes J."/>
        </authorList>
    </citation>
    <scope>NUCLEOTIDE SEQUENCE [LARGE SCALE GENOMIC DNA]</scope>
    <source>
        <strain evidence="6">H10</strain>
    </source>
</reference>
<dbReference type="PROSITE" id="PS50102">
    <property type="entry name" value="RRM"/>
    <property type="match status" value="1"/>
</dbReference>
<dbReference type="EMBL" id="LGTL01000007">
    <property type="protein sequence ID" value="KPA81196.1"/>
    <property type="molecule type" value="Genomic_DNA"/>
</dbReference>
<feature type="region of interest" description="Disordered" evidence="4">
    <location>
        <begin position="300"/>
        <end position="319"/>
    </location>
</feature>
<dbReference type="RefSeq" id="XP_015659635.1">
    <property type="nucleotide sequence ID" value="XM_015802234.1"/>
</dbReference>
<dbReference type="GeneID" id="26904824"/>